<feature type="non-terminal residue" evidence="2">
    <location>
        <position position="805"/>
    </location>
</feature>
<dbReference type="AlphaFoldDB" id="A0A381WK01"/>
<dbReference type="Gene3D" id="1.25.10.10">
    <property type="entry name" value="Leucine-rich Repeat Variant"/>
    <property type="match status" value="1"/>
</dbReference>
<dbReference type="InterPro" id="IPR011042">
    <property type="entry name" value="6-blade_b-propeller_TolB-like"/>
</dbReference>
<dbReference type="PANTHER" id="PTHR33546">
    <property type="entry name" value="LARGE, MULTIFUNCTIONAL SECRETED PROTEIN-RELATED"/>
    <property type="match status" value="1"/>
</dbReference>
<dbReference type="Pfam" id="PF23500">
    <property type="entry name" value="DUF7133"/>
    <property type="match status" value="1"/>
</dbReference>
<gene>
    <name evidence="2" type="ORF">METZ01_LOCUS105097</name>
</gene>
<accession>A0A381WK01</accession>
<name>A0A381WK01_9ZZZZ</name>
<feature type="domain" description="DUF7133" evidence="1">
    <location>
        <begin position="100"/>
        <end position="480"/>
    </location>
</feature>
<protein>
    <recommendedName>
        <fullName evidence="1">DUF7133 domain-containing protein</fullName>
    </recommendedName>
</protein>
<dbReference type="InterPro" id="IPR011989">
    <property type="entry name" value="ARM-like"/>
</dbReference>
<evidence type="ECO:0000313" key="2">
    <source>
        <dbReference type="EMBL" id="SVA52243.1"/>
    </source>
</evidence>
<dbReference type="InterPro" id="IPR013428">
    <property type="entry name" value="Membrane-bound_put_N"/>
</dbReference>
<dbReference type="Gene3D" id="2.120.10.30">
    <property type="entry name" value="TolB, C-terminal domain"/>
    <property type="match status" value="1"/>
</dbReference>
<dbReference type="PANTHER" id="PTHR33546:SF1">
    <property type="entry name" value="LARGE, MULTIFUNCTIONAL SECRETED PROTEIN"/>
    <property type="match status" value="1"/>
</dbReference>
<dbReference type="InterPro" id="IPR016024">
    <property type="entry name" value="ARM-type_fold"/>
</dbReference>
<dbReference type="SUPFAM" id="SSF63829">
    <property type="entry name" value="Calcium-dependent phosphotriesterase"/>
    <property type="match status" value="1"/>
</dbReference>
<feature type="non-terminal residue" evidence="2">
    <location>
        <position position="1"/>
    </location>
</feature>
<dbReference type="EMBL" id="UINC01011898">
    <property type="protein sequence ID" value="SVA52243.1"/>
    <property type="molecule type" value="Genomic_DNA"/>
</dbReference>
<organism evidence="2">
    <name type="scientific">marine metagenome</name>
    <dbReference type="NCBI Taxonomy" id="408172"/>
    <lineage>
        <taxon>unclassified sequences</taxon>
        <taxon>metagenomes</taxon>
        <taxon>ecological metagenomes</taxon>
    </lineage>
</organism>
<reference evidence="2" key="1">
    <citation type="submission" date="2018-05" db="EMBL/GenBank/DDBJ databases">
        <authorList>
            <person name="Lanie J.A."/>
            <person name="Ng W.-L."/>
            <person name="Kazmierczak K.M."/>
            <person name="Andrzejewski T.M."/>
            <person name="Davidsen T.M."/>
            <person name="Wayne K.J."/>
            <person name="Tettelin H."/>
            <person name="Glass J.I."/>
            <person name="Rusch D."/>
            <person name="Podicherti R."/>
            <person name="Tsui H.-C.T."/>
            <person name="Winkler M.E."/>
        </authorList>
    </citation>
    <scope>NUCLEOTIDE SEQUENCE</scope>
</reference>
<dbReference type="InterPro" id="IPR055557">
    <property type="entry name" value="DUF7133"/>
</dbReference>
<dbReference type="SUPFAM" id="SSF48371">
    <property type="entry name" value="ARM repeat"/>
    <property type="match status" value="1"/>
</dbReference>
<dbReference type="Pfam" id="PF13646">
    <property type="entry name" value="HEAT_2"/>
    <property type="match status" value="1"/>
</dbReference>
<proteinExistence type="predicted"/>
<sequence length="805" mass="89916">VDDLVFSDPERWGVYLWTKKPNPGLGWKPGWGYTVRKGKRGDKDAIPMISRGGEHPNNGAWFHSDHLWVQNEDTANLPNVVDRRSFKKLLAFDVPEARTPEESLQCLKTREGFVVELVAAEPLVLDPVAFDWGADGKLWVAEMGDYPLGIDGKGKSGGVVRFLEDRNDDGRYDHSTVFLSELNFPNGVMAWGKGVLVSTPPDILYAEDTNGDGKADLRKVLFTGFREGNQQHRMNGFVLGLDNWIYAANGDSGGMIKSTDTGKVVNINGRDFRFKVTGEMQTLSNQTQFGLHRDDWGNWFGNNNPNWIWHVHLPMHYVVRNPHLVAKDTGKMLFNYPDSRRCFPISPQMERPNSPKSYGTVTSANSPSPYRGGLFGPDFERSVFISEPVHNLVHREVLEPDGVTFTSHRAKGEEKSEFLASSDNWFRPTMTKTGPDGALYVADMYRLVIEHPQWIPPTMQSRVNLREGSNRGRIWRVFPKGTKLRKTPRLDQMTTKELVGALDSPNGWQRDTIQRLLLTRDDKSISSSLRKLAQASKNPKVRLQTLCILEGLDGLDSKVLKQALEDPHPSVREHAVRVCEGNHAELIASRIEDESIRVRRQVGFSLGEWKDPKAAEALVRLALADADNPRVQLAVKSSSLPHAATMLKQIFADQAKAPTSLISDLIRFAILDDNLGPLAKVFNEIAADKNLQRQFTLMAGFVDAIEQRKETLDQFHQRLTKNSKQGIKGLETVFSKVRATAQDGEAEEGSRVSAIALLGRGPTKRQEDINLLSELLAAGNRPSIRKAALSTLPKLHHAATAVSLL</sequence>
<dbReference type="NCBIfam" id="TIGR02604">
    <property type="entry name" value="Piru_Ver_Nterm"/>
    <property type="match status" value="1"/>
</dbReference>
<evidence type="ECO:0000259" key="1">
    <source>
        <dbReference type="Pfam" id="PF23500"/>
    </source>
</evidence>